<evidence type="ECO:0000256" key="7">
    <source>
        <dbReference type="ARBA" id="ARBA00022779"/>
    </source>
</evidence>
<keyword evidence="7" id="KW-0283">Flagellar rotation</keyword>
<evidence type="ECO:0000256" key="5">
    <source>
        <dbReference type="ARBA" id="ARBA00022475"/>
    </source>
</evidence>
<keyword evidence="8" id="KW-0472">Membrane</keyword>
<evidence type="ECO:0000259" key="13">
    <source>
        <dbReference type="Pfam" id="PF14842"/>
    </source>
</evidence>
<comment type="subcellular location">
    <subcellularLocation>
        <location evidence="1">Bacterial flagellum basal body</location>
    </subcellularLocation>
    <subcellularLocation>
        <location evidence="2">Cell membrane</location>
        <topology evidence="2">Peripheral membrane protein</topology>
        <orientation evidence="2">Cytoplasmic side</orientation>
    </subcellularLocation>
</comment>
<dbReference type="AlphaFoldDB" id="A0A2T5BS08"/>
<evidence type="ECO:0000313" key="14">
    <source>
        <dbReference type="EMBL" id="PTN02083.1"/>
    </source>
</evidence>
<evidence type="ECO:0000256" key="8">
    <source>
        <dbReference type="ARBA" id="ARBA00023136"/>
    </source>
</evidence>
<dbReference type="Gene3D" id="1.10.220.30">
    <property type="match status" value="2"/>
</dbReference>
<proteinExistence type="inferred from homology"/>
<reference evidence="14 15" key="1">
    <citation type="submission" date="2018-04" db="EMBL/GenBank/DDBJ databases">
        <title>Genomic Encyclopedia of Archaeal and Bacterial Type Strains, Phase II (KMG-II): from individual species to whole genera.</title>
        <authorList>
            <person name="Goeker M."/>
        </authorList>
    </citation>
    <scope>NUCLEOTIDE SEQUENCE [LARGE SCALE GENOMIC DNA]</scope>
    <source>
        <strain evidence="14 15">DSM 18064</strain>
    </source>
</reference>
<feature type="domain" description="Flagellar motor switch protein FliG C-terminal" evidence="11">
    <location>
        <begin position="273"/>
        <end position="384"/>
    </location>
</feature>
<evidence type="ECO:0000259" key="11">
    <source>
        <dbReference type="Pfam" id="PF01706"/>
    </source>
</evidence>
<gene>
    <name evidence="14" type="ORF">C8N32_10832</name>
</gene>
<keyword evidence="9" id="KW-0975">Bacterial flagellum</keyword>
<dbReference type="GO" id="GO:0071973">
    <property type="term" value="P:bacterial-type flagellum-dependent cell motility"/>
    <property type="evidence" value="ECO:0007669"/>
    <property type="project" value="InterPro"/>
</dbReference>
<accession>A0A2T5BS08</accession>
<evidence type="ECO:0000256" key="1">
    <source>
        <dbReference type="ARBA" id="ARBA00004117"/>
    </source>
</evidence>
<evidence type="ECO:0000313" key="15">
    <source>
        <dbReference type="Proteomes" id="UP000243859"/>
    </source>
</evidence>
<dbReference type="GO" id="GO:0003774">
    <property type="term" value="F:cytoskeletal motor activity"/>
    <property type="evidence" value="ECO:0007669"/>
    <property type="project" value="InterPro"/>
</dbReference>
<evidence type="ECO:0000256" key="2">
    <source>
        <dbReference type="ARBA" id="ARBA00004413"/>
    </source>
</evidence>
<dbReference type="InterPro" id="IPR000090">
    <property type="entry name" value="Flg_Motor_Flig"/>
</dbReference>
<dbReference type="PANTHER" id="PTHR30534:SF0">
    <property type="entry name" value="FLAGELLAR MOTOR SWITCH PROTEIN FLIG"/>
    <property type="match status" value="1"/>
</dbReference>
<dbReference type="PRINTS" id="PR00954">
    <property type="entry name" value="FLGMOTORFLIG"/>
</dbReference>
<dbReference type="GO" id="GO:0005886">
    <property type="term" value="C:plasma membrane"/>
    <property type="evidence" value="ECO:0007669"/>
    <property type="project" value="UniProtKB-SubCell"/>
</dbReference>
<dbReference type="EMBL" id="QAAA01000008">
    <property type="protein sequence ID" value="PTN02083.1"/>
    <property type="molecule type" value="Genomic_DNA"/>
</dbReference>
<sequence>MWPEESLSLCRGSVRIVAGKVMAFPFDAGPGAVSRALISLRNSAAAMAKEGPLNAVSQFVPMPRARKAAVIVRLLLGEGIDLPLRQLPESLQRALTDEIVRTRYVDGPTVAAIANEFLEELERGGLGFPDGLDGALHLLEGVLSPAAAEALRHRVNGTTGNPWLKISRLDDGMLHHLLEHESAEIVAIVLSKMPNARAAEFLGMLPGARARSIALAISRTRKVSPQTVARIGAALAEAVDAYTPAAFEDAAEARMGAILNISRASTREDVLAGLEAEDAGLAERVRRAIFTFENIPDRLSPEHVPTVVREIPQDILLTAFAGAAGGKQRETVEFVLDNLSNRMATQLREMIEDRGEVAKKAAEQAMAQVVARLREMEDADQISLQADEDDEAIVFVNG</sequence>
<name>A0A2T5BS08_9RHOB</name>
<dbReference type="InterPro" id="IPR032779">
    <property type="entry name" value="FliG_M"/>
</dbReference>
<dbReference type="OrthoDB" id="7616820at2"/>
<comment type="caution">
    <text evidence="14">The sequence shown here is derived from an EMBL/GenBank/DDBJ whole genome shotgun (WGS) entry which is preliminary data.</text>
</comment>
<evidence type="ECO:0000259" key="12">
    <source>
        <dbReference type="Pfam" id="PF14841"/>
    </source>
</evidence>
<dbReference type="GO" id="GO:0009425">
    <property type="term" value="C:bacterial-type flagellum basal body"/>
    <property type="evidence" value="ECO:0007669"/>
    <property type="project" value="UniProtKB-SubCell"/>
</dbReference>
<dbReference type="InterPro" id="IPR028263">
    <property type="entry name" value="FliG_N"/>
</dbReference>
<keyword evidence="14" id="KW-0969">Cilium</keyword>
<keyword evidence="6" id="KW-0145">Chemotaxis</keyword>
<comment type="similarity">
    <text evidence="3">Belongs to the FliG family.</text>
</comment>
<evidence type="ECO:0000256" key="10">
    <source>
        <dbReference type="ARBA" id="ARBA00025598"/>
    </source>
</evidence>
<organism evidence="14 15">
    <name type="scientific">Rhodovulum imhoffii</name>
    <dbReference type="NCBI Taxonomy" id="365340"/>
    <lineage>
        <taxon>Bacteria</taxon>
        <taxon>Pseudomonadati</taxon>
        <taxon>Pseudomonadota</taxon>
        <taxon>Alphaproteobacteria</taxon>
        <taxon>Rhodobacterales</taxon>
        <taxon>Paracoccaceae</taxon>
        <taxon>Rhodovulum</taxon>
    </lineage>
</organism>
<keyword evidence="5" id="KW-1003">Cell membrane</keyword>
<dbReference type="Pfam" id="PF01706">
    <property type="entry name" value="FliG_C"/>
    <property type="match status" value="1"/>
</dbReference>
<feature type="domain" description="Flagellar motor switch protein FliG N-terminal" evidence="13">
    <location>
        <begin position="62"/>
        <end position="160"/>
    </location>
</feature>
<dbReference type="GO" id="GO:0006935">
    <property type="term" value="P:chemotaxis"/>
    <property type="evidence" value="ECO:0007669"/>
    <property type="project" value="UniProtKB-KW"/>
</dbReference>
<evidence type="ECO:0000256" key="4">
    <source>
        <dbReference type="ARBA" id="ARBA00021870"/>
    </source>
</evidence>
<dbReference type="PANTHER" id="PTHR30534">
    <property type="entry name" value="FLAGELLAR MOTOR SWITCH PROTEIN FLIG"/>
    <property type="match status" value="1"/>
</dbReference>
<keyword evidence="15" id="KW-1185">Reference proteome</keyword>
<dbReference type="InterPro" id="IPR023087">
    <property type="entry name" value="Flg_Motor_Flig_C"/>
</dbReference>
<dbReference type="Proteomes" id="UP000243859">
    <property type="component" value="Unassembled WGS sequence"/>
</dbReference>
<dbReference type="SUPFAM" id="SSF48029">
    <property type="entry name" value="FliG"/>
    <property type="match status" value="2"/>
</dbReference>
<keyword evidence="14" id="KW-0282">Flagellum</keyword>
<dbReference type="Pfam" id="PF14842">
    <property type="entry name" value="FliG_N"/>
    <property type="match status" value="1"/>
</dbReference>
<evidence type="ECO:0000256" key="9">
    <source>
        <dbReference type="ARBA" id="ARBA00023143"/>
    </source>
</evidence>
<dbReference type="InterPro" id="IPR011002">
    <property type="entry name" value="FliG_a-hlx"/>
</dbReference>
<dbReference type="Pfam" id="PF14841">
    <property type="entry name" value="FliG_M"/>
    <property type="match status" value="1"/>
</dbReference>
<protein>
    <recommendedName>
        <fullName evidence="4">Flagellar motor switch protein FliG</fullName>
    </recommendedName>
</protein>
<evidence type="ECO:0000256" key="3">
    <source>
        <dbReference type="ARBA" id="ARBA00010299"/>
    </source>
</evidence>
<feature type="domain" description="Flagellar motor switch protein FliG middle" evidence="12">
    <location>
        <begin position="174"/>
        <end position="241"/>
    </location>
</feature>
<keyword evidence="14" id="KW-0966">Cell projection</keyword>
<evidence type="ECO:0000256" key="6">
    <source>
        <dbReference type="ARBA" id="ARBA00022500"/>
    </source>
</evidence>
<comment type="function">
    <text evidence="10">FliG is one of three proteins (FliG, FliN, FliM) that forms the rotor-mounted switch complex (C ring), located at the base of the basal body. This complex interacts with the CheY and CheZ chemotaxis proteins, in addition to contacting components of the motor that determine the direction of flagellar rotation.</text>
</comment>